<dbReference type="Gene3D" id="3.30.1370.100">
    <property type="entry name" value="MutL, C-terminal domain, regulatory subdomain"/>
    <property type="match status" value="1"/>
</dbReference>
<comment type="function">
    <text evidence="4">This protein is involved in the repair of mismatches in DNA. It is required for dam-dependent methyl-directed DNA mismatch repair. May act as a 'molecular matchmaker', a protein that promotes the formation of a stable complex between two or more DNA-binding proteins in an ATP-dependent manner without itself being part of a final effector complex.</text>
</comment>
<keyword evidence="7" id="KW-0378">Hydrolase</keyword>
<dbReference type="SMART" id="SM00853">
    <property type="entry name" value="MutL_C"/>
    <property type="match status" value="1"/>
</dbReference>
<dbReference type="Proteomes" id="UP000464314">
    <property type="component" value="Chromosome"/>
</dbReference>
<evidence type="ECO:0000256" key="2">
    <source>
        <dbReference type="ARBA" id="ARBA00022763"/>
    </source>
</evidence>
<feature type="domain" description="MutL C-terminal dimerisation" evidence="5">
    <location>
        <begin position="534"/>
        <end position="676"/>
    </location>
</feature>
<evidence type="ECO:0000259" key="5">
    <source>
        <dbReference type="SMART" id="SM00853"/>
    </source>
</evidence>
<dbReference type="GO" id="GO:0004519">
    <property type="term" value="F:endonuclease activity"/>
    <property type="evidence" value="ECO:0007669"/>
    <property type="project" value="UniProtKB-KW"/>
</dbReference>
<dbReference type="InterPro" id="IPR020667">
    <property type="entry name" value="DNA_mismatch_repair_MutL"/>
</dbReference>
<evidence type="ECO:0000313" key="8">
    <source>
        <dbReference type="Proteomes" id="UP000464314"/>
    </source>
</evidence>
<keyword evidence="7" id="KW-0540">Nuclease</keyword>
<dbReference type="AlphaFoldDB" id="A0A6P1TS34"/>
<dbReference type="Pfam" id="PF01119">
    <property type="entry name" value="DNA_mis_repair"/>
    <property type="match status" value="1"/>
</dbReference>
<keyword evidence="2 4" id="KW-0227">DNA damage</keyword>
<evidence type="ECO:0000256" key="1">
    <source>
        <dbReference type="ARBA" id="ARBA00006082"/>
    </source>
</evidence>
<dbReference type="SUPFAM" id="SSF55874">
    <property type="entry name" value="ATPase domain of HSP90 chaperone/DNA topoisomerase II/histidine kinase"/>
    <property type="match status" value="1"/>
</dbReference>
<dbReference type="GO" id="GO:0140664">
    <property type="term" value="F:ATP-dependent DNA damage sensor activity"/>
    <property type="evidence" value="ECO:0007669"/>
    <property type="project" value="InterPro"/>
</dbReference>
<dbReference type="SUPFAM" id="SSF118116">
    <property type="entry name" value="DNA mismatch repair protein MutL"/>
    <property type="match status" value="1"/>
</dbReference>
<dbReference type="SUPFAM" id="SSF54211">
    <property type="entry name" value="Ribosomal protein S5 domain 2-like"/>
    <property type="match status" value="1"/>
</dbReference>
<dbReference type="InterPro" id="IPR013507">
    <property type="entry name" value="DNA_mismatch_S5_2-like"/>
</dbReference>
<feature type="domain" description="DNA mismatch repair protein S5" evidence="6">
    <location>
        <begin position="209"/>
        <end position="327"/>
    </location>
</feature>
<gene>
    <name evidence="4 7" type="primary">mutL</name>
    <name evidence="7" type="ORF">Ana3638_16795</name>
</gene>
<dbReference type="RefSeq" id="WP_161839063.1">
    <property type="nucleotide sequence ID" value="NZ_CP048000.1"/>
</dbReference>
<dbReference type="Pfam" id="PF08676">
    <property type="entry name" value="MutL_C"/>
    <property type="match status" value="1"/>
</dbReference>
<dbReference type="InterPro" id="IPR020568">
    <property type="entry name" value="Ribosomal_Su5_D2-typ_SF"/>
</dbReference>
<dbReference type="Gene3D" id="3.30.1540.20">
    <property type="entry name" value="MutL, C-terminal domain, dimerisation subdomain"/>
    <property type="match status" value="1"/>
</dbReference>
<dbReference type="InterPro" id="IPR042120">
    <property type="entry name" value="MutL_C_dimsub"/>
</dbReference>
<keyword evidence="7" id="KW-0255">Endonuclease</keyword>
<dbReference type="Gene3D" id="3.30.565.10">
    <property type="entry name" value="Histidine kinase-like ATPase, C-terminal domain"/>
    <property type="match status" value="1"/>
</dbReference>
<dbReference type="InterPro" id="IPR038973">
    <property type="entry name" value="MutL/Mlh/Pms-like"/>
</dbReference>
<dbReference type="GO" id="GO:0016887">
    <property type="term" value="F:ATP hydrolysis activity"/>
    <property type="evidence" value="ECO:0007669"/>
    <property type="project" value="InterPro"/>
</dbReference>
<dbReference type="GO" id="GO:0032300">
    <property type="term" value="C:mismatch repair complex"/>
    <property type="evidence" value="ECO:0007669"/>
    <property type="project" value="InterPro"/>
</dbReference>
<protein>
    <recommendedName>
        <fullName evidence="4">DNA mismatch repair protein MutL</fullName>
    </recommendedName>
</protein>
<dbReference type="InterPro" id="IPR042121">
    <property type="entry name" value="MutL_C_regsub"/>
</dbReference>
<dbReference type="GO" id="GO:0006298">
    <property type="term" value="P:mismatch repair"/>
    <property type="evidence" value="ECO:0007669"/>
    <property type="project" value="UniProtKB-UniRule"/>
</dbReference>
<proteinExistence type="inferred from homology"/>
<comment type="similarity">
    <text evidence="1 4">Belongs to the DNA mismatch repair MutL/HexB family.</text>
</comment>
<dbReference type="KEGG" id="anr:Ana3638_16795"/>
<dbReference type="GO" id="GO:0030983">
    <property type="term" value="F:mismatched DNA binding"/>
    <property type="evidence" value="ECO:0007669"/>
    <property type="project" value="InterPro"/>
</dbReference>
<dbReference type="Gene3D" id="3.30.230.10">
    <property type="match status" value="1"/>
</dbReference>
<dbReference type="InterPro" id="IPR014762">
    <property type="entry name" value="DNA_mismatch_repair_CS"/>
</dbReference>
<dbReference type="PROSITE" id="PS00058">
    <property type="entry name" value="DNA_MISMATCH_REPAIR_1"/>
    <property type="match status" value="1"/>
</dbReference>
<dbReference type="Pfam" id="PF13589">
    <property type="entry name" value="HATPase_c_3"/>
    <property type="match status" value="1"/>
</dbReference>
<dbReference type="EMBL" id="CP048000">
    <property type="protein sequence ID" value="QHQ62238.1"/>
    <property type="molecule type" value="Genomic_DNA"/>
</dbReference>
<dbReference type="InterPro" id="IPR036890">
    <property type="entry name" value="HATPase_C_sf"/>
</dbReference>
<dbReference type="HAMAP" id="MF_00149">
    <property type="entry name" value="DNA_mis_repair"/>
    <property type="match status" value="1"/>
</dbReference>
<name>A0A6P1TS34_9FIRM</name>
<keyword evidence="8" id="KW-1185">Reference proteome</keyword>
<accession>A0A6P1TS34</accession>
<keyword evidence="3 4" id="KW-0234">DNA repair</keyword>
<dbReference type="PANTHER" id="PTHR10073">
    <property type="entry name" value="DNA MISMATCH REPAIR PROTEIN MLH, PMS, MUTL"/>
    <property type="match status" value="1"/>
</dbReference>
<reference evidence="7 8" key="1">
    <citation type="submission" date="2020-01" db="EMBL/GenBank/DDBJ databases">
        <title>Genome analysis of Anaerocolumna sp. CBA3638.</title>
        <authorList>
            <person name="Kim J."/>
            <person name="Roh S.W."/>
        </authorList>
    </citation>
    <scope>NUCLEOTIDE SEQUENCE [LARGE SCALE GENOMIC DNA]</scope>
    <source>
        <strain evidence="7 8">CBA3638</strain>
    </source>
</reference>
<dbReference type="NCBIfam" id="TIGR00585">
    <property type="entry name" value="mutl"/>
    <property type="match status" value="1"/>
</dbReference>
<evidence type="ECO:0000313" key="7">
    <source>
        <dbReference type="EMBL" id="QHQ62238.1"/>
    </source>
</evidence>
<evidence type="ECO:0000256" key="3">
    <source>
        <dbReference type="ARBA" id="ARBA00023204"/>
    </source>
</evidence>
<dbReference type="CDD" id="cd16926">
    <property type="entry name" value="HATPase_MutL-MLH-PMS-like"/>
    <property type="match status" value="1"/>
</dbReference>
<dbReference type="InterPro" id="IPR014790">
    <property type="entry name" value="MutL_C"/>
</dbReference>
<dbReference type="PANTHER" id="PTHR10073:SF12">
    <property type="entry name" value="DNA MISMATCH REPAIR PROTEIN MLH1"/>
    <property type="match status" value="1"/>
</dbReference>
<evidence type="ECO:0000256" key="4">
    <source>
        <dbReference type="HAMAP-Rule" id="MF_00149"/>
    </source>
</evidence>
<sequence length="720" mass="81748">MSKITVLDDNTINQIAAGEVIERPAAVVKELVENAIDAGANAITVEIKEGGISFIRITDNGSGIEEEDMPLVFLRHSTSKIRTAEDLLRVTSLGFRGEALSSIAAISQVELVTKTSESFTGLRYLIAGGEEKSLEYIGCPNGTTFIIRNLFYNTPARKKFLKSPVTEAGYIGDLMERLAVSHPDISFKFINNGQIKLHTAGNNNLKDIIYNVYGRDITANLLLTESSNEQISIEGYIAKPLVSRGNRNYENYYINGRYVKSSLISKAIEEAYRPFIMLHRYPFTSLHIRIKSELIDVNVHPAKLEIRFKNGEELYQLLYHTIKSTLEGKEMIPAVHLTEEKQEIKIDQKIPEPFEEKRRQEYIGELNQDREIPNKKTGLNGFSYQEKNQCDQLPGQDVKASNDFNRSVDQERFKNQNKGSVNSYQNNWNKSLEYNDNKSKNNYSTIIELTSPNKNTAADKVLIKETEIGKLNEVVNDAPALVKEERLSAHNTDQKEELTEILSDSADFNKEARMIGKAEQLSFLSEEAIKSHRIIGQIFSTYWIVEFGDKLFYIDQHAAHEKVLYEKIMKSLKDKTYTSQLLEPPIILSLTMREEEALKKHITYLNNIGFEIEEFGGKEYAVRAVPSDLFGLAQYEILIELIDGFALEVYNDTPELILEKIASMSCKAAVKGNHRLSGEEARALIEELLTLDNPYHCPHGRPTIISMSKYELEKKFKRIV</sequence>
<organism evidence="7 8">
    <name type="scientific">Anaerocolumna sedimenticola</name>
    <dbReference type="NCBI Taxonomy" id="2696063"/>
    <lineage>
        <taxon>Bacteria</taxon>
        <taxon>Bacillati</taxon>
        <taxon>Bacillota</taxon>
        <taxon>Clostridia</taxon>
        <taxon>Lachnospirales</taxon>
        <taxon>Lachnospiraceae</taxon>
        <taxon>Anaerocolumna</taxon>
    </lineage>
</organism>
<dbReference type="InterPro" id="IPR002099">
    <property type="entry name" value="MutL/Mlh/PMS"/>
</dbReference>
<dbReference type="InterPro" id="IPR037198">
    <property type="entry name" value="MutL_C_sf"/>
</dbReference>
<dbReference type="SMART" id="SM01340">
    <property type="entry name" value="DNA_mis_repair"/>
    <property type="match status" value="1"/>
</dbReference>
<evidence type="ECO:0000259" key="6">
    <source>
        <dbReference type="SMART" id="SM01340"/>
    </source>
</evidence>
<dbReference type="CDD" id="cd00782">
    <property type="entry name" value="MutL_Trans"/>
    <property type="match status" value="1"/>
</dbReference>
<dbReference type="FunFam" id="3.30.565.10:FF:000003">
    <property type="entry name" value="DNA mismatch repair endonuclease MutL"/>
    <property type="match status" value="1"/>
</dbReference>
<dbReference type="GO" id="GO:0005524">
    <property type="term" value="F:ATP binding"/>
    <property type="evidence" value="ECO:0007669"/>
    <property type="project" value="InterPro"/>
</dbReference>
<dbReference type="InterPro" id="IPR014721">
    <property type="entry name" value="Ribsml_uS5_D2-typ_fold_subgr"/>
</dbReference>